<comment type="caution">
    <text evidence="2">The sequence shown here is derived from an EMBL/GenBank/DDBJ whole genome shotgun (WGS) entry which is preliminary data.</text>
</comment>
<accession>A0ABT7HQ45</accession>
<dbReference type="InterPro" id="IPR045584">
    <property type="entry name" value="Pilin-like"/>
</dbReference>
<evidence type="ECO:0000313" key="2">
    <source>
        <dbReference type="EMBL" id="MDL0088960.1"/>
    </source>
</evidence>
<gene>
    <name evidence="2" type="ORF">NYG85_06180</name>
</gene>
<dbReference type="PANTHER" id="PTHR30093">
    <property type="entry name" value="GENERAL SECRETION PATHWAY PROTEIN G"/>
    <property type="match status" value="1"/>
</dbReference>
<dbReference type="SUPFAM" id="SSF54523">
    <property type="entry name" value="Pili subunits"/>
    <property type="match status" value="1"/>
</dbReference>
<keyword evidence="1" id="KW-1133">Transmembrane helix</keyword>
<proteinExistence type="predicted"/>
<evidence type="ECO:0000313" key="3">
    <source>
        <dbReference type="Proteomes" id="UP001173801"/>
    </source>
</evidence>
<keyword evidence="1" id="KW-0472">Membrane</keyword>
<evidence type="ECO:0000256" key="1">
    <source>
        <dbReference type="SAM" id="Phobius"/>
    </source>
</evidence>
<dbReference type="Proteomes" id="UP001173801">
    <property type="component" value="Unassembled WGS sequence"/>
</dbReference>
<name>A0ABT7HQ45_9BACT</name>
<organism evidence="2 3">
    <name type="scientific">Campylobacter gastrosuis</name>
    <dbReference type="NCBI Taxonomy" id="2974576"/>
    <lineage>
        <taxon>Bacteria</taxon>
        <taxon>Pseudomonadati</taxon>
        <taxon>Campylobacterota</taxon>
        <taxon>Epsilonproteobacteria</taxon>
        <taxon>Campylobacterales</taxon>
        <taxon>Campylobacteraceae</taxon>
        <taxon>Campylobacter</taxon>
    </lineage>
</organism>
<keyword evidence="1" id="KW-0812">Transmembrane</keyword>
<keyword evidence="3" id="KW-1185">Reference proteome</keyword>
<dbReference type="Pfam" id="PF07963">
    <property type="entry name" value="N_methyl"/>
    <property type="match status" value="1"/>
</dbReference>
<dbReference type="Gene3D" id="3.30.700.10">
    <property type="entry name" value="Glycoprotein, Type 4 Pilin"/>
    <property type="match status" value="1"/>
</dbReference>
<dbReference type="EMBL" id="JANURM010000006">
    <property type="protein sequence ID" value="MDL0088960.1"/>
    <property type="molecule type" value="Genomic_DNA"/>
</dbReference>
<feature type="transmembrane region" description="Helical" evidence="1">
    <location>
        <begin position="7"/>
        <end position="25"/>
    </location>
</feature>
<reference evidence="2" key="1">
    <citation type="submission" date="2022-08" db="EMBL/GenBank/DDBJ databases">
        <authorList>
            <person name="Wang H."/>
        </authorList>
    </citation>
    <scope>NUCLEOTIDE SEQUENCE</scope>
    <source>
        <strain evidence="2">PS10</strain>
    </source>
</reference>
<protein>
    <submittedName>
        <fullName evidence="2">Prepilin-type N-terminal cleavage/methylation domain-containing protein</fullName>
    </submittedName>
</protein>
<dbReference type="NCBIfam" id="TIGR02532">
    <property type="entry name" value="IV_pilin_GFxxxE"/>
    <property type="match status" value="1"/>
</dbReference>
<sequence length="139" mass="15435">MKRAFSVIELIVVIVILGILAAVAIPKLAATRDDAEVVKAATNINILLSDLRTYYLAREKLSTSASDMSSVVPPVRIKNNVCLKFTKITPDGILENIEISDSGLCREVWEFSKFKELKDKIIANGYQLDLRPLSVKFNP</sequence>
<dbReference type="InterPro" id="IPR012902">
    <property type="entry name" value="N_methyl_site"/>
</dbReference>
<reference evidence="2" key="2">
    <citation type="journal article" date="2023" name="Microorganisms">
        <title>Isolation and Genomic Characteristics of Cat-Borne Campylobacter felis sp. nov. and Sheep-Borne Campylobacter ovis sp. nov.</title>
        <authorList>
            <person name="Wang H."/>
            <person name="Li Y."/>
            <person name="Gu Y."/>
            <person name="Zhou G."/>
            <person name="Chen X."/>
            <person name="Zhang X."/>
            <person name="Shao Z."/>
            <person name="Zhang J."/>
            <person name="Zhang M."/>
        </authorList>
    </citation>
    <scope>NUCLEOTIDE SEQUENCE</scope>
    <source>
        <strain evidence="2">PS10</strain>
    </source>
</reference>
<dbReference type="RefSeq" id="WP_284937618.1">
    <property type="nucleotide sequence ID" value="NZ_JANURM010000006.1"/>
</dbReference>